<dbReference type="Proteomes" id="UP000199494">
    <property type="component" value="Unassembled WGS sequence"/>
</dbReference>
<reference evidence="1 2" key="1">
    <citation type="submission" date="2016-10" db="EMBL/GenBank/DDBJ databases">
        <authorList>
            <person name="de Groot N.N."/>
        </authorList>
    </citation>
    <scope>NUCLEOTIDE SEQUENCE [LARGE SCALE GENOMIC DNA]</scope>
    <source>
        <strain evidence="1 2">CGMCC 4.5506</strain>
    </source>
</reference>
<dbReference type="AlphaFoldDB" id="A0A1G6YU17"/>
<keyword evidence="2" id="KW-1185">Reference proteome</keyword>
<organism evidence="1 2">
    <name type="scientific">Prauserella marina</name>
    <dbReference type="NCBI Taxonomy" id="530584"/>
    <lineage>
        <taxon>Bacteria</taxon>
        <taxon>Bacillati</taxon>
        <taxon>Actinomycetota</taxon>
        <taxon>Actinomycetes</taxon>
        <taxon>Pseudonocardiales</taxon>
        <taxon>Pseudonocardiaceae</taxon>
        <taxon>Prauserella</taxon>
    </lineage>
</organism>
<proteinExistence type="predicted"/>
<name>A0A1G6YU17_9PSEU</name>
<accession>A0A1G6YU17</accession>
<dbReference type="STRING" id="530584.SAMN05421630_114175"/>
<gene>
    <name evidence="1" type="ORF">SAMN05421630_114175</name>
</gene>
<dbReference type="RefSeq" id="WP_245865765.1">
    <property type="nucleotide sequence ID" value="NZ_CP016353.1"/>
</dbReference>
<evidence type="ECO:0000313" key="1">
    <source>
        <dbReference type="EMBL" id="SDD93056.1"/>
    </source>
</evidence>
<sequence>MTSRPVTGQTGGVRVLSVLAGVLVVLVVLVGLGGSVGGPFVPSAAAAQPVVAAAGPLTPVLNQETPEPGPVLDPQTEADAENTKSKVIVGVAAGVLLVAVIWGRRIRAKRTKKK</sequence>
<dbReference type="EMBL" id="FMZE01000014">
    <property type="protein sequence ID" value="SDD93056.1"/>
    <property type="molecule type" value="Genomic_DNA"/>
</dbReference>
<protein>
    <submittedName>
        <fullName evidence="1">Uncharacterized protein</fullName>
    </submittedName>
</protein>
<evidence type="ECO:0000313" key="2">
    <source>
        <dbReference type="Proteomes" id="UP000199494"/>
    </source>
</evidence>